<dbReference type="PANTHER" id="PTHR45674:SF4">
    <property type="entry name" value="DNA LIGASE 1"/>
    <property type="match status" value="1"/>
</dbReference>
<dbReference type="Pfam" id="PF01068">
    <property type="entry name" value="DNA_ligase_A_M"/>
    <property type="match status" value="1"/>
</dbReference>
<evidence type="ECO:0000256" key="1">
    <source>
        <dbReference type="ARBA" id="ARBA00007572"/>
    </source>
</evidence>
<dbReference type="AlphaFoldDB" id="A0A4P6Q1Y6"/>
<sequence length="315" mass="34923">MLARTVHTLPEGPHWRYEPKWDGYRALAGREGAVSLTSRSGRPLQSAFRDVAAALESALPEGTAVDGEIVRWSPQGRLDFAALQRRGHAGPQAARRLARSEPCHYIVFDLLRADGAEVVAAALDERRARLEELMRRSTQPALMLGWQTSAPGVARQWYDQMWRVGVEGLVVKDGRGRYRPGRRDWLKYKRRVTTEAIVGGVIGAPAKPRELIVGRRDSQTGALRVVGRTGELEPGRRGEVGALLRPSAGDHPWPERLPSRWGSAQEYARVVPEVVVEITPDAATASGRWRHRVGYVRARPDRQPADVPPDLAIEG</sequence>
<dbReference type="EMBL" id="CP036455">
    <property type="protein sequence ID" value="QBI54140.1"/>
    <property type="molecule type" value="Genomic_DNA"/>
</dbReference>
<gene>
    <name evidence="5" type="primary">ykoU2</name>
    <name evidence="5" type="ORF">EKD16_11785</name>
</gene>
<feature type="domain" description="ATP-dependent DNA ligase family profile" evidence="4">
    <location>
        <begin position="105"/>
        <end position="238"/>
    </location>
</feature>
<dbReference type="PROSITE" id="PS50160">
    <property type="entry name" value="DNA_LIGASE_A3"/>
    <property type="match status" value="1"/>
</dbReference>
<dbReference type="Gene3D" id="3.30.470.30">
    <property type="entry name" value="DNA ligase/mRNA capping enzyme"/>
    <property type="match status" value="1"/>
</dbReference>
<evidence type="ECO:0000313" key="6">
    <source>
        <dbReference type="Proteomes" id="UP000292235"/>
    </source>
</evidence>
<dbReference type="OrthoDB" id="9770771at2"/>
<dbReference type="GO" id="GO:0005524">
    <property type="term" value="F:ATP binding"/>
    <property type="evidence" value="ECO:0007669"/>
    <property type="project" value="InterPro"/>
</dbReference>
<dbReference type="InterPro" id="IPR050191">
    <property type="entry name" value="ATP-dep_DNA_ligase"/>
</dbReference>
<name>A0A4P6Q1Y6_9ACTN</name>
<comment type="similarity">
    <text evidence="1">Belongs to the ATP-dependent DNA ligase family.</text>
</comment>
<keyword evidence="2 5" id="KW-0436">Ligase</keyword>
<evidence type="ECO:0000256" key="3">
    <source>
        <dbReference type="ARBA" id="ARBA00034003"/>
    </source>
</evidence>
<keyword evidence="6" id="KW-1185">Reference proteome</keyword>
<reference evidence="5 6" key="1">
    <citation type="submission" date="2019-02" db="EMBL/GenBank/DDBJ databases">
        <authorList>
            <person name="Khodamoradi S."/>
            <person name="Hahnke R.L."/>
            <person name="Kaempfer P."/>
            <person name="Schumann P."/>
            <person name="Rohde M."/>
            <person name="Steinert M."/>
            <person name="Luzhetskyy A."/>
            <person name="Wink J."/>
            <person name="Ruckert C."/>
        </authorList>
    </citation>
    <scope>NUCLEOTIDE SEQUENCE [LARGE SCALE GENOMIC DNA]</scope>
    <source>
        <strain evidence="5 6">M2</strain>
    </source>
</reference>
<comment type="catalytic activity">
    <reaction evidence="3">
        <text>ATP + (deoxyribonucleotide)n-3'-hydroxyl + 5'-phospho-(deoxyribonucleotide)m = (deoxyribonucleotide)n+m + AMP + diphosphate.</text>
        <dbReference type="EC" id="6.5.1.1"/>
    </reaction>
</comment>
<evidence type="ECO:0000259" key="4">
    <source>
        <dbReference type="PROSITE" id="PS50160"/>
    </source>
</evidence>
<protein>
    <submittedName>
        <fullName evidence="5">Putative ATP-dependent DNA ligase YkoU</fullName>
        <ecNumber evidence="5">6.5.1.1</ecNumber>
    </submittedName>
</protein>
<dbReference type="RefSeq" id="WP_131102395.1">
    <property type="nucleotide sequence ID" value="NZ_CP036455.1"/>
</dbReference>
<organism evidence="5 6">
    <name type="scientific">Streptomonospora litoralis</name>
    <dbReference type="NCBI Taxonomy" id="2498135"/>
    <lineage>
        <taxon>Bacteria</taxon>
        <taxon>Bacillati</taxon>
        <taxon>Actinomycetota</taxon>
        <taxon>Actinomycetes</taxon>
        <taxon>Streptosporangiales</taxon>
        <taxon>Nocardiopsidaceae</taxon>
        <taxon>Streptomonospora</taxon>
    </lineage>
</organism>
<dbReference type="Proteomes" id="UP000292235">
    <property type="component" value="Chromosome"/>
</dbReference>
<evidence type="ECO:0000313" key="5">
    <source>
        <dbReference type="EMBL" id="QBI54140.1"/>
    </source>
</evidence>
<dbReference type="PANTHER" id="PTHR45674">
    <property type="entry name" value="DNA LIGASE 1/3 FAMILY MEMBER"/>
    <property type="match status" value="1"/>
</dbReference>
<accession>A0A4P6Q1Y6</accession>
<dbReference type="KEGG" id="strr:EKD16_11785"/>
<dbReference type="GO" id="GO:0003910">
    <property type="term" value="F:DNA ligase (ATP) activity"/>
    <property type="evidence" value="ECO:0007669"/>
    <property type="project" value="UniProtKB-EC"/>
</dbReference>
<dbReference type="Gene3D" id="2.40.50.140">
    <property type="entry name" value="Nucleic acid-binding proteins"/>
    <property type="match status" value="1"/>
</dbReference>
<evidence type="ECO:0000256" key="2">
    <source>
        <dbReference type="ARBA" id="ARBA00022598"/>
    </source>
</evidence>
<dbReference type="GO" id="GO:0006281">
    <property type="term" value="P:DNA repair"/>
    <property type="evidence" value="ECO:0007669"/>
    <property type="project" value="InterPro"/>
</dbReference>
<proteinExistence type="inferred from homology"/>
<dbReference type="InterPro" id="IPR012340">
    <property type="entry name" value="NA-bd_OB-fold"/>
</dbReference>
<dbReference type="InterPro" id="IPR012310">
    <property type="entry name" value="DNA_ligase_ATP-dep_cent"/>
</dbReference>
<dbReference type="EC" id="6.5.1.1" evidence="5"/>
<dbReference type="SUPFAM" id="SSF56091">
    <property type="entry name" value="DNA ligase/mRNA capping enzyme, catalytic domain"/>
    <property type="match status" value="1"/>
</dbReference>
<dbReference type="GO" id="GO:0006310">
    <property type="term" value="P:DNA recombination"/>
    <property type="evidence" value="ECO:0007669"/>
    <property type="project" value="InterPro"/>
</dbReference>